<evidence type="ECO:0000259" key="14">
    <source>
        <dbReference type="PROSITE" id="PS50046"/>
    </source>
</evidence>
<dbReference type="SMART" id="SM00065">
    <property type="entry name" value="GAF"/>
    <property type="match status" value="1"/>
</dbReference>
<keyword evidence="5" id="KW-0597">Phosphoprotein</keyword>
<evidence type="ECO:0000313" key="17">
    <source>
        <dbReference type="Proteomes" id="UP000247540"/>
    </source>
</evidence>
<dbReference type="SMART" id="SM00388">
    <property type="entry name" value="HisKA"/>
    <property type="match status" value="1"/>
</dbReference>
<dbReference type="InterPro" id="IPR013654">
    <property type="entry name" value="PAS_2"/>
</dbReference>
<keyword evidence="4" id="KW-0600">Photoreceptor protein</keyword>
<dbReference type="Gene3D" id="1.10.287.130">
    <property type="match status" value="1"/>
</dbReference>
<dbReference type="InterPro" id="IPR003661">
    <property type="entry name" value="HisK_dim/P_dom"/>
</dbReference>
<comment type="catalytic activity">
    <reaction evidence="1">
        <text>ATP + protein L-histidine = ADP + protein N-phospho-L-histidine.</text>
        <dbReference type="EC" id="2.7.13.3"/>
    </reaction>
</comment>
<dbReference type="Gene3D" id="3.30.565.10">
    <property type="entry name" value="Histidine kinase-like ATPase, C-terminal domain"/>
    <property type="match status" value="1"/>
</dbReference>
<dbReference type="RefSeq" id="WP_110464678.1">
    <property type="nucleotide sequence ID" value="NZ_JAMOFZ010000003.1"/>
</dbReference>
<evidence type="ECO:0000256" key="4">
    <source>
        <dbReference type="ARBA" id="ARBA00022543"/>
    </source>
</evidence>
<sequence length="741" mass="80223">MSQATARPPVTLDNCDREPIHIPGQIQPHGAMLAFDMERRLVHASANAAALLGPILPALGTALLPHHFAADAETHTAFDDGFAALANGESLPLAVPTTIGERSFDLILHSSKGLLLAEYELRQQSDDMLDGFASKAHRAMDRLKRQRSLDSLLATATHEIRQLTGFDRVMAYRFRPDGSGEVVAENCDASLDPFLGRRYPASDIPAQARRLYVENTLRLIADIGAAPVDVLATTESADTPLDMSHAVLRAVSPIHIEYLTNMGVGASMSVSIVVHGELWGMIACHHMAPRQMPYSVRMACDVVAQILAANVQTVTARDHAARMASAATIRASVMESALHADDPTAAFVALGQPLMDIFGAHALIVADGSKLSVEGDMPVEAARALVRWLNDTDTDASGHMVNLSALAQFPPQLQSELGYWCGVLGLRFDAASHSWLVLVRKEQIETILWGGKPEKEYTVGPLGSRLTPRGSFAIWRETVRGRAVEWDATTLEIGRQLLDELMRANAARVAELHRARNQLLAILGHDLRDPLHSISMAARVLEKGSSDHQGRLGQRIQSSSSRMQRLVSQVLDISRLQGGLGLGLNIVPTDLAALVNDLLDESLLAHPGSLFTRELPERLIAHVDPDRTAQVVTNLVSNARHHGGSGEPIVLRLSREGDAVHLAVSNVGSPIPPELETVLFNPFKRQSLGNERNKSGLGLGLYIANEIVTAHHGSIGYSFEKPHVVFTVRLPLQPPDVSPVG</sequence>
<dbReference type="SUPFAM" id="SSF55781">
    <property type="entry name" value="GAF domain-like"/>
    <property type="match status" value="2"/>
</dbReference>
<dbReference type="EMBL" id="QJTC01000003">
    <property type="protein sequence ID" value="PYE79181.1"/>
    <property type="molecule type" value="Genomic_DNA"/>
</dbReference>
<keyword evidence="7" id="KW-0808">Transferase</keyword>
<dbReference type="Pfam" id="PF02518">
    <property type="entry name" value="HATPase_c"/>
    <property type="match status" value="1"/>
</dbReference>
<evidence type="ECO:0000256" key="8">
    <source>
        <dbReference type="ARBA" id="ARBA00022741"/>
    </source>
</evidence>
<dbReference type="InterPro" id="IPR043150">
    <property type="entry name" value="Phytochrome_PHY_sf"/>
</dbReference>
<evidence type="ECO:0000256" key="1">
    <source>
        <dbReference type="ARBA" id="ARBA00000085"/>
    </source>
</evidence>
<dbReference type="InterPro" id="IPR001294">
    <property type="entry name" value="Phytochrome"/>
</dbReference>
<dbReference type="InterPro" id="IPR036890">
    <property type="entry name" value="HATPase_C_sf"/>
</dbReference>
<dbReference type="SUPFAM" id="SSF55785">
    <property type="entry name" value="PYP-like sensor domain (PAS domain)"/>
    <property type="match status" value="1"/>
</dbReference>
<gene>
    <name evidence="16" type="ORF">DFQ15_103169</name>
</gene>
<organism evidence="16 17">
    <name type="scientific">Xylophilus ampelinus</name>
    <dbReference type="NCBI Taxonomy" id="54067"/>
    <lineage>
        <taxon>Bacteria</taxon>
        <taxon>Pseudomonadati</taxon>
        <taxon>Pseudomonadota</taxon>
        <taxon>Betaproteobacteria</taxon>
        <taxon>Burkholderiales</taxon>
        <taxon>Xylophilus</taxon>
    </lineage>
</organism>
<dbReference type="Gene3D" id="3.30.450.20">
    <property type="entry name" value="PAS domain"/>
    <property type="match status" value="1"/>
</dbReference>
<dbReference type="InterPro" id="IPR003594">
    <property type="entry name" value="HATPase_dom"/>
</dbReference>
<dbReference type="InterPro" id="IPR016132">
    <property type="entry name" value="Phyto_chromo_attachment"/>
</dbReference>
<dbReference type="GO" id="GO:0006355">
    <property type="term" value="P:regulation of DNA-templated transcription"/>
    <property type="evidence" value="ECO:0007669"/>
    <property type="project" value="InterPro"/>
</dbReference>
<keyword evidence="11" id="KW-0157">Chromophore</keyword>
<dbReference type="GO" id="GO:0009584">
    <property type="term" value="P:detection of visible light"/>
    <property type="evidence" value="ECO:0007669"/>
    <property type="project" value="InterPro"/>
</dbReference>
<evidence type="ECO:0000256" key="6">
    <source>
        <dbReference type="ARBA" id="ARBA00022606"/>
    </source>
</evidence>
<name>A0A318SPJ5_9BURK</name>
<dbReference type="PANTHER" id="PTHR43065:SF10">
    <property type="entry name" value="PEROXIDE STRESS-ACTIVATED HISTIDINE KINASE MAK3"/>
    <property type="match status" value="1"/>
</dbReference>
<reference evidence="16 17" key="1">
    <citation type="submission" date="2018-06" db="EMBL/GenBank/DDBJ databases">
        <title>Genomic Encyclopedia of Type Strains, Phase III (KMG-III): the genomes of soil and plant-associated and newly described type strains.</title>
        <authorList>
            <person name="Whitman W."/>
        </authorList>
    </citation>
    <scope>NUCLEOTIDE SEQUENCE [LARGE SCALE GENOMIC DNA]</scope>
    <source>
        <strain evidence="16 17">CECT 7646</strain>
    </source>
</reference>
<dbReference type="SMART" id="SM00387">
    <property type="entry name" value="HATPase_c"/>
    <property type="match status" value="1"/>
</dbReference>
<dbReference type="SUPFAM" id="SSF47384">
    <property type="entry name" value="Homodimeric domain of signal transducing histidine kinase"/>
    <property type="match status" value="1"/>
</dbReference>
<dbReference type="InterPro" id="IPR036097">
    <property type="entry name" value="HisK_dim/P_sf"/>
</dbReference>
<dbReference type="OrthoDB" id="9808408at2"/>
<evidence type="ECO:0000256" key="7">
    <source>
        <dbReference type="ARBA" id="ARBA00022679"/>
    </source>
</evidence>
<evidence type="ECO:0000313" key="16">
    <source>
        <dbReference type="EMBL" id="PYE79181.1"/>
    </source>
</evidence>
<dbReference type="PRINTS" id="PR01033">
    <property type="entry name" value="PHYTOCHROME"/>
</dbReference>
<evidence type="ECO:0000256" key="11">
    <source>
        <dbReference type="ARBA" id="ARBA00022991"/>
    </source>
</evidence>
<dbReference type="Pfam" id="PF00360">
    <property type="entry name" value="PHY"/>
    <property type="match status" value="1"/>
</dbReference>
<evidence type="ECO:0000256" key="3">
    <source>
        <dbReference type="ARBA" id="ARBA00012438"/>
    </source>
</evidence>
<dbReference type="Gene3D" id="3.30.450.40">
    <property type="match status" value="1"/>
</dbReference>
<dbReference type="AlphaFoldDB" id="A0A318SPJ5"/>
<dbReference type="Proteomes" id="UP000247540">
    <property type="component" value="Unassembled WGS sequence"/>
</dbReference>
<dbReference type="InterPro" id="IPR003018">
    <property type="entry name" value="GAF"/>
</dbReference>
<feature type="domain" description="Phytochrome chromophore attachment site" evidence="14">
    <location>
        <begin position="148"/>
        <end position="305"/>
    </location>
</feature>
<protein>
    <recommendedName>
        <fullName evidence="3">histidine kinase</fullName>
        <ecNumber evidence="3">2.7.13.3</ecNumber>
    </recommendedName>
</protein>
<accession>A0A318SPJ5</accession>
<dbReference type="CDD" id="cd00082">
    <property type="entry name" value="HisKA"/>
    <property type="match status" value="1"/>
</dbReference>
<keyword evidence="12" id="KW-0902">Two-component regulatory system</keyword>
<dbReference type="InterPro" id="IPR029016">
    <property type="entry name" value="GAF-like_dom_sf"/>
</dbReference>
<evidence type="ECO:0000256" key="5">
    <source>
        <dbReference type="ARBA" id="ARBA00022553"/>
    </source>
</evidence>
<dbReference type="Pfam" id="PF00512">
    <property type="entry name" value="HisKA"/>
    <property type="match status" value="1"/>
</dbReference>
<dbReference type="Pfam" id="PF01590">
    <property type="entry name" value="GAF"/>
    <property type="match status" value="1"/>
</dbReference>
<dbReference type="InterPro" id="IPR005467">
    <property type="entry name" value="His_kinase_dom"/>
</dbReference>
<keyword evidence="9 16" id="KW-0418">Kinase</keyword>
<dbReference type="PROSITE" id="PS50109">
    <property type="entry name" value="HIS_KIN"/>
    <property type="match status" value="1"/>
</dbReference>
<dbReference type="PANTHER" id="PTHR43065">
    <property type="entry name" value="SENSOR HISTIDINE KINASE"/>
    <property type="match status" value="1"/>
</dbReference>
<keyword evidence="17" id="KW-1185">Reference proteome</keyword>
<comment type="caution">
    <text evidence="16">The sequence shown here is derived from an EMBL/GenBank/DDBJ whole genome shotgun (WGS) entry which is preliminary data.</text>
</comment>
<comment type="similarity">
    <text evidence="2">In the N-terminal section; belongs to the phytochrome family.</text>
</comment>
<dbReference type="GO" id="GO:0009881">
    <property type="term" value="F:photoreceptor activity"/>
    <property type="evidence" value="ECO:0007669"/>
    <property type="project" value="UniProtKB-KW"/>
</dbReference>
<keyword evidence="13" id="KW-0675">Receptor</keyword>
<dbReference type="SUPFAM" id="SSF55874">
    <property type="entry name" value="ATPase domain of HSP90 chaperone/DNA topoisomerase II/histidine kinase"/>
    <property type="match status" value="1"/>
</dbReference>
<evidence type="ECO:0000256" key="12">
    <source>
        <dbReference type="ARBA" id="ARBA00023012"/>
    </source>
</evidence>
<dbReference type="EC" id="2.7.13.3" evidence="3"/>
<evidence type="ECO:0000256" key="10">
    <source>
        <dbReference type="ARBA" id="ARBA00022840"/>
    </source>
</evidence>
<dbReference type="PROSITE" id="PS50046">
    <property type="entry name" value="PHYTOCHROME_2"/>
    <property type="match status" value="1"/>
</dbReference>
<dbReference type="InterPro" id="IPR035965">
    <property type="entry name" value="PAS-like_dom_sf"/>
</dbReference>
<evidence type="ECO:0000256" key="2">
    <source>
        <dbReference type="ARBA" id="ARBA00006402"/>
    </source>
</evidence>
<proteinExistence type="inferred from homology"/>
<keyword evidence="8" id="KW-0547">Nucleotide-binding</keyword>
<evidence type="ECO:0000256" key="13">
    <source>
        <dbReference type="ARBA" id="ARBA00023170"/>
    </source>
</evidence>
<dbReference type="Gene3D" id="3.30.450.270">
    <property type="match status" value="1"/>
</dbReference>
<feature type="domain" description="Histidine kinase" evidence="15">
    <location>
        <begin position="522"/>
        <end position="734"/>
    </location>
</feature>
<evidence type="ECO:0000256" key="9">
    <source>
        <dbReference type="ARBA" id="ARBA00022777"/>
    </source>
</evidence>
<keyword evidence="10" id="KW-0067">ATP-binding</keyword>
<dbReference type="Pfam" id="PF08446">
    <property type="entry name" value="PAS_2"/>
    <property type="match status" value="1"/>
</dbReference>
<dbReference type="GO" id="GO:0005524">
    <property type="term" value="F:ATP binding"/>
    <property type="evidence" value="ECO:0007669"/>
    <property type="project" value="UniProtKB-KW"/>
</dbReference>
<dbReference type="InterPro" id="IPR013515">
    <property type="entry name" value="Phytochrome_cen-reg"/>
</dbReference>
<keyword evidence="6" id="KW-0716">Sensory transduction</keyword>
<evidence type="ECO:0000259" key="15">
    <source>
        <dbReference type="PROSITE" id="PS50109"/>
    </source>
</evidence>
<dbReference type="GO" id="GO:0000155">
    <property type="term" value="F:phosphorelay sensor kinase activity"/>
    <property type="evidence" value="ECO:0007669"/>
    <property type="project" value="InterPro"/>
</dbReference>